<comment type="PTM">
    <text evidence="3">Carboxylation is probably crucial for Mg(2+) binding and, consequently, for the gamma-phosphate positioning of ATP.</text>
</comment>
<dbReference type="NCBIfam" id="TIGR01085">
    <property type="entry name" value="murE"/>
    <property type="match status" value="1"/>
</dbReference>
<accession>A0A938XA13</accession>
<dbReference type="InterPro" id="IPR004101">
    <property type="entry name" value="Mur_ligase_C"/>
</dbReference>
<keyword evidence="3 4" id="KW-0573">Peptidoglycan synthesis</keyword>
<dbReference type="RefSeq" id="WP_204447270.1">
    <property type="nucleotide sequence ID" value="NZ_JACJKY010000015.1"/>
</dbReference>
<dbReference type="GO" id="GO:0005524">
    <property type="term" value="F:ATP binding"/>
    <property type="evidence" value="ECO:0007669"/>
    <property type="project" value="UniProtKB-UniRule"/>
</dbReference>
<keyword evidence="3" id="KW-0547">Nucleotide-binding</keyword>
<keyword evidence="8" id="KW-1185">Reference proteome</keyword>
<keyword evidence="3 4" id="KW-0133">Cell shape</keyword>
<keyword evidence="3" id="KW-0067">ATP-binding</keyword>
<dbReference type="Proteomes" id="UP000774750">
    <property type="component" value="Unassembled WGS sequence"/>
</dbReference>
<sequence length="481" mass="52866">MRLSTLFSLANLPIPDFDREIDSITAQAQSAGEHSLFFCLRGAKTDGHLFAREASLRGAVVVCETPCGVPDEIIVNDTHEAYALLCAALYENPQQSIRLFAVTGTNGKTSVATTVYEILRKSGISAGLFATTGARWGTKEAALSLTTPQPFDFYRILSEMKEDGVTHVVMEASSHALDQKRLFGLQFSVAVFTNLTQDHFDYHENMVQYFCAKKKLFSMAEQAVICVDDPYGKELSESLTIPVKTVSRTGSPADYRIVSCQNDSRGVTFHVIDNAQTEHELHFGIIGDFSAENALCAVLVCTAAGISFEQAAALLQTIDTIPGRCEQIKNRLGITVLCDYAHTPDGIRNVIAAARTVTQKQLILVFGCGGDRDKTKRPLMGEAACDADFVVITSDNPRHEPPGHIMREIIQGMRPDVCYLALRDRAAAIRYALCRATPGDTVVIAGKGHEKAQDIAGKRFCFDERKLIRHLLRVMEENQHC</sequence>
<dbReference type="GO" id="GO:0071555">
    <property type="term" value="P:cell wall organization"/>
    <property type="evidence" value="ECO:0007669"/>
    <property type="project" value="UniProtKB-KW"/>
</dbReference>
<protein>
    <recommendedName>
        <fullName evidence="3">UDP-N-acetylmuramoyl-L-alanyl-D-glutamate--2,6-diaminopimelate ligase</fullName>
        <ecNumber evidence="3">6.3.2.13</ecNumber>
    </recommendedName>
    <alternativeName>
        <fullName evidence="3">Meso-A2pm-adding enzyme</fullName>
    </alternativeName>
    <alternativeName>
        <fullName evidence="3">Meso-diaminopimelate-adding enzyme</fullName>
    </alternativeName>
    <alternativeName>
        <fullName evidence="3">UDP-MurNAc-L-Ala-D-Glu:meso-diaminopimelate ligase</fullName>
    </alternativeName>
    <alternativeName>
        <fullName evidence="3">UDP-MurNAc-tripeptide synthetase</fullName>
    </alternativeName>
    <alternativeName>
        <fullName evidence="3">UDP-N-acetylmuramyl-tripeptide synthetase</fullName>
    </alternativeName>
</protein>
<evidence type="ECO:0000256" key="4">
    <source>
        <dbReference type="RuleBase" id="RU004135"/>
    </source>
</evidence>
<dbReference type="GO" id="GO:0005737">
    <property type="term" value="C:cytoplasm"/>
    <property type="evidence" value="ECO:0007669"/>
    <property type="project" value="UniProtKB-SubCell"/>
</dbReference>
<keyword evidence="3 4" id="KW-0961">Cell wall biogenesis/degradation</keyword>
<keyword evidence="3" id="KW-0460">Magnesium</keyword>
<evidence type="ECO:0000259" key="5">
    <source>
        <dbReference type="Pfam" id="PF02875"/>
    </source>
</evidence>
<dbReference type="SUPFAM" id="SSF63418">
    <property type="entry name" value="MurE/MurF N-terminal domain"/>
    <property type="match status" value="1"/>
</dbReference>
<dbReference type="EMBL" id="JACJKY010000015">
    <property type="protein sequence ID" value="MBM6921379.1"/>
    <property type="molecule type" value="Genomic_DNA"/>
</dbReference>
<comment type="cofactor">
    <cofactor evidence="3">
        <name>Mg(2+)</name>
        <dbReference type="ChEBI" id="CHEBI:18420"/>
    </cofactor>
</comment>
<feature type="binding site" evidence="3">
    <location>
        <begin position="395"/>
        <end position="398"/>
    </location>
    <ligand>
        <name>meso-2,6-diaminopimelate</name>
        <dbReference type="ChEBI" id="CHEBI:57791"/>
    </ligand>
</feature>
<comment type="pathway">
    <text evidence="1 3 4">Cell wall biogenesis; peptidoglycan biosynthesis.</text>
</comment>
<feature type="binding site" evidence="3">
    <location>
        <position position="179"/>
    </location>
    <ligand>
        <name>UDP-N-acetyl-alpha-D-muramoyl-L-alanyl-D-glutamate</name>
        <dbReference type="ChEBI" id="CHEBI:83900"/>
    </ligand>
</feature>
<name>A0A938XA13_9FIRM</name>
<dbReference type="EC" id="6.3.2.13" evidence="3"/>
<evidence type="ECO:0000259" key="6">
    <source>
        <dbReference type="Pfam" id="PF08245"/>
    </source>
</evidence>
<dbReference type="AlphaFoldDB" id="A0A938XA13"/>
<reference evidence="7" key="2">
    <citation type="journal article" date="2021" name="Sci. Rep.">
        <title>The distribution of antibiotic resistance genes in chicken gut microbiota commensals.</title>
        <authorList>
            <person name="Juricova H."/>
            <person name="Matiasovicova J."/>
            <person name="Kubasova T."/>
            <person name="Cejkova D."/>
            <person name="Rychlik I."/>
        </authorList>
    </citation>
    <scope>NUCLEOTIDE SEQUENCE</scope>
    <source>
        <strain evidence="7">An559</strain>
    </source>
</reference>
<comment type="function">
    <text evidence="3">Catalyzes the addition of meso-diaminopimelic acid to the nucleotide precursor UDP-N-acetylmuramoyl-L-alanyl-D-glutamate (UMAG) in the biosynthesis of bacterial cell-wall peptidoglycan.</text>
</comment>
<dbReference type="GO" id="GO:0009252">
    <property type="term" value="P:peptidoglycan biosynthetic process"/>
    <property type="evidence" value="ECO:0007669"/>
    <property type="project" value="UniProtKB-UniRule"/>
</dbReference>
<dbReference type="GO" id="GO:0000287">
    <property type="term" value="F:magnesium ion binding"/>
    <property type="evidence" value="ECO:0007669"/>
    <property type="project" value="UniProtKB-UniRule"/>
</dbReference>
<keyword evidence="3 4" id="KW-0131">Cell cycle</keyword>
<comment type="catalytic activity">
    <reaction evidence="3">
        <text>UDP-N-acetyl-alpha-D-muramoyl-L-alanyl-D-glutamate + meso-2,6-diaminopimelate + ATP = UDP-N-acetyl-alpha-D-muramoyl-L-alanyl-gamma-D-glutamyl-meso-2,6-diaminopimelate + ADP + phosphate + H(+)</text>
        <dbReference type="Rhea" id="RHEA:23676"/>
        <dbReference type="ChEBI" id="CHEBI:15378"/>
        <dbReference type="ChEBI" id="CHEBI:30616"/>
        <dbReference type="ChEBI" id="CHEBI:43474"/>
        <dbReference type="ChEBI" id="CHEBI:57791"/>
        <dbReference type="ChEBI" id="CHEBI:83900"/>
        <dbReference type="ChEBI" id="CHEBI:83905"/>
        <dbReference type="ChEBI" id="CHEBI:456216"/>
        <dbReference type="EC" id="6.3.2.13"/>
    </reaction>
</comment>
<feature type="domain" description="Mur ligase C-terminal" evidence="5">
    <location>
        <begin position="323"/>
        <end position="448"/>
    </location>
</feature>
<evidence type="ECO:0000256" key="3">
    <source>
        <dbReference type="HAMAP-Rule" id="MF_00208"/>
    </source>
</evidence>
<comment type="subcellular location">
    <subcellularLocation>
        <location evidence="3 4">Cytoplasm</location>
    </subcellularLocation>
</comment>
<feature type="binding site" evidence="3">
    <location>
        <position position="173"/>
    </location>
    <ligand>
        <name>UDP-N-acetyl-alpha-D-muramoyl-L-alanyl-D-glutamate</name>
        <dbReference type="ChEBI" id="CHEBI:83900"/>
    </ligand>
</feature>
<feature type="domain" description="Mur ligase central" evidence="6">
    <location>
        <begin position="102"/>
        <end position="300"/>
    </location>
</feature>
<evidence type="ECO:0000313" key="8">
    <source>
        <dbReference type="Proteomes" id="UP000774750"/>
    </source>
</evidence>
<feature type="binding site" evidence="3">
    <location>
        <position position="181"/>
    </location>
    <ligand>
        <name>UDP-N-acetyl-alpha-D-muramoyl-L-alanyl-D-glutamate</name>
        <dbReference type="ChEBI" id="CHEBI:83900"/>
    </ligand>
</feature>
<dbReference type="Gene3D" id="3.40.1190.10">
    <property type="entry name" value="Mur-like, catalytic domain"/>
    <property type="match status" value="1"/>
</dbReference>
<dbReference type="InterPro" id="IPR013221">
    <property type="entry name" value="Mur_ligase_cen"/>
</dbReference>
<dbReference type="NCBIfam" id="NF001126">
    <property type="entry name" value="PRK00139.1-4"/>
    <property type="match status" value="1"/>
</dbReference>
<dbReference type="SUPFAM" id="SSF53244">
    <property type="entry name" value="MurD-like peptide ligases, peptide-binding domain"/>
    <property type="match status" value="1"/>
</dbReference>
<organism evidence="7 8">
    <name type="scientific">Merdimmobilis hominis</name>
    <dbReference type="NCBI Taxonomy" id="2897707"/>
    <lineage>
        <taxon>Bacteria</taxon>
        <taxon>Bacillati</taxon>
        <taxon>Bacillota</taxon>
        <taxon>Clostridia</taxon>
        <taxon>Eubacteriales</taxon>
        <taxon>Oscillospiraceae</taxon>
        <taxon>Merdimmobilis</taxon>
    </lineage>
</organism>
<feature type="binding site" evidence="3">
    <location>
        <position position="372"/>
    </location>
    <ligand>
        <name>meso-2,6-diaminopimelate</name>
        <dbReference type="ChEBI" id="CHEBI:57791"/>
    </ligand>
</feature>
<feature type="short sequence motif" description="Meso-diaminopimelate recognition motif" evidence="3">
    <location>
        <begin position="395"/>
        <end position="398"/>
    </location>
</feature>
<dbReference type="Pfam" id="PF08245">
    <property type="entry name" value="Mur_ligase_M"/>
    <property type="match status" value="1"/>
</dbReference>
<dbReference type="GO" id="GO:0051301">
    <property type="term" value="P:cell division"/>
    <property type="evidence" value="ECO:0007669"/>
    <property type="project" value="UniProtKB-KW"/>
</dbReference>
<dbReference type="InterPro" id="IPR036565">
    <property type="entry name" value="Mur-like_cat_sf"/>
</dbReference>
<feature type="binding site" evidence="3">
    <location>
        <begin position="104"/>
        <end position="110"/>
    </location>
    <ligand>
        <name>ATP</name>
        <dbReference type="ChEBI" id="CHEBI:30616"/>
    </ligand>
</feature>
<evidence type="ECO:0000313" key="7">
    <source>
        <dbReference type="EMBL" id="MBM6921379.1"/>
    </source>
</evidence>
<comment type="caution">
    <text evidence="3">Lacks conserved residue(s) required for the propagation of feature annotation.</text>
</comment>
<dbReference type="PANTHER" id="PTHR23135">
    <property type="entry name" value="MUR LIGASE FAMILY MEMBER"/>
    <property type="match status" value="1"/>
</dbReference>
<dbReference type="InterPro" id="IPR035911">
    <property type="entry name" value="MurE/MurF_N"/>
</dbReference>
<comment type="similarity">
    <text evidence="2 3">Belongs to the MurCDEF family. MurE subfamily.</text>
</comment>
<evidence type="ECO:0000256" key="2">
    <source>
        <dbReference type="ARBA" id="ARBA00005898"/>
    </source>
</evidence>
<reference evidence="7" key="1">
    <citation type="submission" date="2020-08" db="EMBL/GenBank/DDBJ databases">
        <authorList>
            <person name="Cejkova D."/>
            <person name="Kubasova T."/>
            <person name="Jahodarova E."/>
            <person name="Rychlik I."/>
        </authorList>
    </citation>
    <scope>NUCLEOTIDE SEQUENCE</scope>
    <source>
        <strain evidence="7">An559</strain>
    </source>
</reference>
<dbReference type="InterPro" id="IPR036615">
    <property type="entry name" value="Mur_ligase_C_dom_sf"/>
</dbReference>
<dbReference type="Pfam" id="PF02875">
    <property type="entry name" value="Mur_ligase_C"/>
    <property type="match status" value="1"/>
</dbReference>
<keyword evidence="3 4" id="KW-0132">Cell division</keyword>
<feature type="binding site" evidence="3">
    <location>
        <begin position="146"/>
        <end position="147"/>
    </location>
    <ligand>
        <name>UDP-N-acetyl-alpha-D-muramoyl-L-alanyl-D-glutamate</name>
        <dbReference type="ChEBI" id="CHEBI:83900"/>
    </ligand>
</feature>
<dbReference type="Gene3D" id="3.90.190.20">
    <property type="entry name" value="Mur ligase, C-terminal domain"/>
    <property type="match status" value="1"/>
</dbReference>
<feature type="binding site" evidence="3">
    <location>
        <position position="446"/>
    </location>
    <ligand>
        <name>meso-2,6-diaminopimelate</name>
        <dbReference type="ChEBI" id="CHEBI:57791"/>
    </ligand>
</feature>
<comment type="caution">
    <text evidence="7">The sequence shown here is derived from an EMBL/GenBank/DDBJ whole genome shotgun (WGS) entry which is preliminary data.</text>
</comment>
<dbReference type="SUPFAM" id="SSF53623">
    <property type="entry name" value="MurD-like peptide ligases, catalytic domain"/>
    <property type="match status" value="1"/>
</dbReference>
<dbReference type="GO" id="GO:0008765">
    <property type="term" value="F:UDP-N-acetylmuramoylalanyl-D-glutamate-2,6-diaminopimelate ligase activity"/>
    <property type="evidence" value="ECO:0007669"/>
    <property type="project" value="UniProtKB-UniRule"/>
</dbReference>
<proteinExistence type="inferred from homology"/>
<evidence type="ECO:0000256" key="1">
    <source>
        <dbReference type="ARBA" id="ARBA00004752"/>
    </source>
</evidence>
<dbReference type="InterPro" id="IPR005761">
    <property type="entry name" value="UDP-N-AcMur-Glu-dNH2Pim_ligase"/>
</dbReference>
<dbReference type="PANTHER" id="PTHR23135:SF4">
    <property type="entry name" value="UDP-N-ACETYLMURAMOYL-L-ALANYL-D-GLUTAMATE--2,6-DIAMINOPIMELATE LIGASE MURE HOMOLOG, CHLOROPLASTIC"/>
    <property type="match status" value="1"/>
</dbReference>
<keyword evidence="3" id="KW-0963">Cytoplasm</keyword>
<gene>
    <name evidence="3" type="primary">murE</name>
    <name evidence="7" type="ORF">H6A12_09450</name>
</gene>
<feature type="binding site" evidence="3">
    <location>
        <position position="450"/>
    </location>
    <ligand>
        <name>meso-2,6-diaminopimelate</name>
        <dbReference type="ChEBI" id="CHEBI:57791"/>
    </ligand>
</feature>
<dbReference type="GO" id="GO:0008360">
    <property type="term" value="P:regulation of cell shape"/>
    <property type="evidence" value="ECO:0007669"/>
    <property type="project" value="UniProtKB-KW"/>
</dbReference>
<keyword evidence="3 7" id="KW-0436">Ligase</keyword>
<dbReference type="HAMAP" id="MF_00208">
    <property type="entry name" value="MurE"/>
    <property type="match status" value="1"/>
</dbReference>
<dbReference type="Gene3D" id="3.40.1390.10">
    <property type="entry name" value="MurE/MurF, N-terminal domain"/>
    <property type="match status" value="1"/>
</dbReference>
<feature type="modified residue" description="N6-carboxylysine" evidence="3">
    <location>
        <position position="213"/>
    </location>
</feature>